<dbReference type="PANTHER" id="PTHR44942">
    <property type="entry name" value="METHYLTRANSF_11 DOMAIN-CONTAINING PROTEIN"/>
    <property type="match status" value="1"/>
</dbReference>
<keyword evidence="1 5" id="KW-0489">Methyltransferase</keyword>
<evidence type="ECO:0000256" key="1">
    <source>
        <dbReference type="ARBA" id="ARBA00022603"/>
    </source>
</evidence>
<feature type="region of interest" description="Disordered" evidence="3">
    <location>
        <begin position="157"/>
        <end position="178"/>
    </location>
</feature>
<feature type="domain" description="Methyltransferase" evidence="4">
    <location>
        <begin position="42"/>
        <end position="128"/>
    </location>
</feature>
<reference evidence="5 6" key="1">
    <citation type="submission" date="2019-03" db="EMBL/GenBank/DDBJ databases">
        <title>Draft genome sequences of novel Actinobacteria.</title>
        <authorList>
            <person name="Sahin N."/>
            <person name="Ay H."/>
            <person name="Saygin H."/>
        </authorList>
    </citation>
    <scope>NUCLEOTIDE SEQUENCE [LARGE SCALE GENOMIC DNA]</scope>
    <source>
        <strain evidence="5 6">6K102</strain>
    </source>
</reference>
<evidence type="ECO:0000313" key="6">
    <source>
        <dbReference type="Proteomes" id="UP000295136"/>
    </source>
</evidence>
<dbReference type="InterPro" id="IPR041698">
    <property type="entry name" value="Methyltransf_25"/>
</dbReference>
<evidence type="ECO:0000259" key="4">
    <source>
        <dbReference type="Pfam" id="PF13649"/>
    </source>
</evidence>
<protein>
    <submittedName>
        <fullName evidence="5">Class I SAM-dependent methyltransferase</fullName>
    </submittedName>
</protein>
<dbReference type="CDD" id="cd02440">
    <property type="entry name" value="AdoMet_MTases"/>
    <property type="match status" value="1"/>
</dbReference>
<comment type="caution">
    <text evidence="5">The sequence shown here is derived from an EMBL/GenBank/DDBJ whole genome shotgun (WGS) entry which is preliminary data.</text>
</comment>
<gene>
    <name evidence="5" type="ORF">E1295_00275</name>
</gene>
<dbReference type="EMBL" id="SMLD01000001">
    <property type="protein sequence ID" value="TDE60319.1"/>
    <property type="molecule type" value="Genomic_DNA"/>
</dbReference>
<dbReference type="AlphaFoldDB" id="A0A4R5FYN0"/>
<sequence>MSSRALSFGAMAEAYERFRPGYPAELVDLVTAYAGRPARTALEIGAGTGKATRLFARRGITVTATEPDAAMLAELREHVPANVRTVRAAFEDLRPGERYDLVYAAAALHWTDPENRWPRMAALLEPGGVFASCGGPVRLTDLAVEEAVREARSPFLATDEVPSPDGTPPEQPMQWPGTELQRSAWFEDVRQSVVERRLTMSARDYVGYLSTVSAYLVLPAPEQREVFGRIERALPATVEIMADITVHLARRRPAPFPVPAAGERGQP</sequence>
<dbReference type="GO" id="GO:0008168">
    <property type="term" value="F:methyltransferase activity"/>
    <property type="evidence" value="ECO:0007669"/>
    <property type="project" value="UniProtKB-KW"/>
</dbReference>
<keyword evidence="6" id="KW-1185">Reference proteome</keyword>
<dbReference type="Proteomes" id="UP000295136">
    <property type="component" value="Unassembled WGS sequence"/>
</dbReference>
<proteinExistence type="predicted"/>
<dbReference type="PANTHER" id="PTHR44942:SF4">
    <property type="entry name" value="METHYLTRANSFERASE TYPE 11 DOMAIN-CONTAINING PROTEIN"/>
    <property type="match status" value="1"/>
</dbReference>
<keyword evidence="2 5" id="KW-0808">Transferase</keyword>
<evidence type="ECO:0000256" key="2">
    <source>
        <dbReference type="ARBA" id="ARBA00022679"/>
    </source>
</evidence>
<dbReference type="InterPro" id="IPR029063">
    <property type="entry name" value="SAM-dependent_MTases_sf"/>
</dbReference>
<evidence type="ECO:0000256" key="3">
    <source>
        <dbReference type="SAM" id="MobiDB-lite"/>
    </source>
</evidence>
<dbReference type="GO" id="GO:0032259">
    <property type="term" value="P:methylation"/>
    <property type="evidence" value="ECO:0007669"/>
    <property type="project" value="UniProtKB-KW"/>
</dbReference>
<organism evidence="5 6">
    <name type="scientific">Nonomuraea mesophila</name>
    <dbReference type="NCBI Taxonomy" id="2530382"/>
    <lineage>
        <taxon>Bacteria</taxon>
        <taxon>Bacillati</taxon>
        <taxon>Actinomycetota</taxon>
        <taxon>Actinomycetes</taxon>
        <taxon>Streptosporangiales</taxon>
        <taxon>Streptosporangiaceae</taxon>
        <taxon>Nonomuraea</taxon>
    </lineage>
</organism>
<name>A0A4R5FYN0_9ACTN</name>
<dbReference type="Pfam" id="PF13649">
    <property type="entry name" value="Methyltransf_25"/>
    <property type="match status" value="1"/>
</dbReference>
<dbReference type="RefSeq" id="WP_132627584.1">
    <property type="nucleotide sequence ID" value="NZ_SMLD01000001.1"/>
</dbReference>
<evidence type="ECO:0000313" key="5">
    <source>
        <dbReference type="EMBL" id="TDE60319.1"/>
    </source>
</evidence>
<dbReference type="SUPFAM" id="SSF53335">
    <property type="entry name" value="S-adenosyl-L-methionine-dependent methyltransferases"/>
    <property type="match status" value="1"/>
</dbReference>
<dbReference type="InterPro" id="IPR051052">
    <property type="entry name" value="Diverse_substrate_MTase"/>
</dbReference>
<accession>A0A4R5FYN0</accession>
<dbReference type="Gene3D" id="3.40.50.150">
    <property type="entry name" value="Vaccinia Virus protein VP39"/>
    <property type="match status" value="1"/>
</dbReference>